<dbReference type="HOGENOM" id="CLU_177704_0_1_6"/>
<accession>C5BNC3</accession>
<feature type="domain" description="DUF4266" evidence="1">
    <location>
        <begin position="21"/>
        <end position="70"/>
    </location>
</feature>
<dbReference type="PROSITE" id="PS51257">
    <property type="entry name" value="PROKAR_LIPOPROTEIN"/>
    <property type="match status" value="1"/>
</dbReference>
<proteinExistence type="predicted"/>
<dbReference type="KEGG" id="ttu:TERTU_2910"/>
<dbReference type="GeneID" id="58410327"/>
<dbReference type="EMBL" id="CP001614">
    <property type="protein sequence ID" value="ACR11546.1"/>
    <property type="molecule type" value="Genomic_DNA"/>
</dbReference>
<dbReference type="OrthoDB" id="5574393at2"/>
<name>C5BNC3_TERTT</name>
<organism evidence="2 3">
    <name type="scientific">Teredinibacter turnerae (strain ATCC 39867 / T7901)</name>
    <dbReference type="NCBI Taxonomy" id="377629"/>
    <lineage>
        <taxon>Bacteria</taxon>
        <taxon>Pseudomonadati</taxon>
        <taxon>Pseudomonadota</taxon>
        <taxon>Gammaproteobacteria</taxon>
        <taxon>Cellvibrionales</taxon>
        <taxon>Cellvibrionaceae</taxon>
        <taxon>Teredinibacter</taxon>
    </lineage>
</organism>
<dbReference type="AlphaFoldDB" id="C5BNC3"/>
<reference evidence="2 3" key="1">
    <citation type="journal article" date="2009" name="PLoS ONE">
        <title>The complete genome of Teredinibacter turnerae T7901: an intracellular endosymbiont of marine wood-boring bivalves (shipworms).</title>
        <authorList>
            <person name="Yang J.C."/>
            <person name="Madupu R."/>
            <person name="Durkin A.S."/>
            <person name="Ekborg N.A."/>
            <person name="Pedamallu C.S."/>
            <person name="Hostetler J.B."/>
            <person name="Radune D."/>
            <person name="Toms B.S."/>
            <person name="Henrissat B."/>
            <person name="Coutinho P.M."/>
            <person name="Schwarz S."/>
            <person name="Field L."/>
            <person name="Trindade-Silva A.E."/>
            <person name="Soares C.A.G."/>
            <person name="Elshahawi S."/>
            <person name="Hanora A."/>
            <person name="Schmidt E.W."/>
            <person name="Haygood M.G."/>
            <person name="Posfai J."/>
            <person name="Benner J."/>
            <person name="Madinger C."/>
            <person name="Nove J."/>
            <person name="Anton B."/>
            <person name="Chaudhary K."/>
            <person name="Foster J."/>
            <person name="Holman A."/>
            <person name="Kumar S."/>
            <person name="Lessard P.A."/>
            <person name="Luyten Y.A."/>
            <person name="Slatko B."/>
            <person name="Wood N."/>
            <person name="Wu B."/>
            <person name="Teplitski M."/>
            <person name="Mougous J.D."/>
            <person name="Ward N."/>
            <person name="Eisen J.A."/>
            <person name="Badger J.H."/>
            <person name="Distel D.L."/>
        </authorList>
    </citation>
    <scope>NUCLEOTIDE SEQUENCE [LARGE SCALE GENOMIC DNA]</scope>
    <source>
        <strain evidence="3">ATCC 39867 / T7901</strain>
    </source>
</reference>
<dbReference type="eggNOG" id="ENOG5032YN8">
    <property type="taxonomic scope" value="Bacteria"/>
</dbReference>
<dbReference type="InterPro" id="IPR025362">
    <property type="entry name" value="DUF4266"/>
</dbReference>
<evidence type="ECO:0000259" key="1">
    <source>
        <dbReference type="Pfam" id="PF14086"/>
    </source>
</evidence>
<protein>
    <submittedName>
        <fullName evidence="2">Lipoprotein</fullName>
    </submittedName>
</protein>
<keyword evidence="3" id="KW-1185">Reference proteome</keyword>
<dbReference type="Pfam" id="PF14086">
    <property type="entry name" value="DUF4266"/>
    <property type="match status" value="1"/>
</dbReference>
<gene>
    <name evidence="2" type="ordered locus">TERTU_2910</name>
</gene>
<keyword evidence="2" id="KW-0449">Lipoprotein</keyword>
<evidence type="ECO:0000313" key="2">
    <source>
        <dbReference type="EMBL" id="ACR11546.1"/>
    </source>
</evidence>
<sequence>MIIRFIVAVLVAIAATGCTQVKVWERGNLARNEMAFTPDPLEQKIQDHIYHSKEASQSVAAGAGGGCGCN</sequence>
<dbReference type="RefSeq" id="WP_015817658.1">
    <property type="nucleotide sequence ID" value="NC_012997.1"/>
</dbReference>
<evidence type="ECO:0000313" key="3">
    <source>
        <dbReference type="Proteomes" id="UP000009080"/>
    </source>
</evidence>
<dbReference type="STRING" id="377629.TERTU_2910"/>
<dbReference type="Proteomes" id="UP000009080">
    <property type="component" value="Chromosome"/>
</dbReference>